<keyword evidence="12 13" id="KW-0807">Transducer</keyword>
<reference evidence="15" key="3">
    <citation type="submission" date="2025-09" db="UniProtKB">
        <authorList>
            <consortium name="Ensembl"/>
        </authorList>
    </citation>
    <scope>IDENTIFICATION</scope>
    <source>
        <strain evidence="15">Isolate ISIS603380</strain>
    </source>
</reference>
<dbReference type="HOGENOM" id="CLU_058641_1_0_1"/>
<name>G3TX11_LOXAF</name>
<evidence type="ECO:0000256" key="13">
    <source>
        <dbReference type="RuleBase" id="RU364061"/>
    </source>
</evidence>
<keyword evidence="8 13" id="KW-0297">G-protein coupled receptor</keyword>
<feature type="transmembrane region" description="Helical" evidence="13">
    <location>
        <begin position="73"/>
        <end position="91"/>
    </location>
</feature>
<dbReference type="GeneTree" id="ENSGT00960000186612"/>
<dbReference type="OMA" id="TISPICC"/>
<evidence type="ECO:0000256" key="9">
    <source>
        <dbReference type="ARBA" id="ARBA00023136"/>
    </source>
</evidence>
<evidence type="ECO:0000256" key="4">
    <source>
        <dbReference type="ARBA" id="ARBA00022475"/>
    </source>
</evidence>
<dbReference type="PANTHER" id="PTHR24062">
    <property type="entry name" value="VOMERONASAL TYPE-1 RECEPTOR"/>
    <property type="match status" value="1"/>
</dbReference>
<feature type="transmembrane region" description="Helical" evidence="13">
    <location>
        <begin position="288"/>
        <end position="311"/>
    </location>
</feature>
<dbReference type="CDD" id="cd13949">
    <property type="entry name" value="7tm_V1R_pheromone"/>
    <property type="match status" value="1"/>
</dbReference>
<keyword evidence="7 13" id="KW-1133">Transmembrane helix</keyword>
<protein>
    <recommendedName>
        <fullName evidence="13">Vomeronasal type-1 receptor</fullName>
    </recommendedName>
</protein>
<proteinExistence type="inferred from homology"/>
<comment type="function">
    <text evidence="1">Putative pheromone receptor.</text>
</comment>
<evidence type="ECO:0000256" key="3">
    <source>
        <dbReference type="ARBA" id="ARBA00010663"/>
    </source>
</evidence>
<evidence type="ECO:0000256" key="1">
    <source>
        <dbReference type="ARBA" id="ARBA00003878"/>
    </source>
</evidence>
<feature type="transmembrane region" description="Helical" evidence="13">
    <location>
        <begin position="257"/>
        <end position="282"/>
    </location>
</feature>
<dbReference type="GO" id="GO:0005886">
    <property type="term" value="C:plasma membrane"/>
    <property type="evidence" value="ECO:0007669"/>
    <property type="project" value="UniProtKB-SubCell"/>
</dbReference>
<feature type="domain" description="G-protein coupled receptors family 1 profile" evidence="14">
    <location>
        <begin position="50"/>
        <end position="308"/>
    </location>
</feature>
<evidence type="ECO:0000256" key="10">
    <source>
        <dbReference type="ARBA" id="ARBA00023170"/>
    </source>
</evidence>
<dbReference type="GO" id="GO:0016503">
    <property type="term" value="F:pheromone receptor activity"/>
    <property type="evidence" value="ECO:0007669"/>
    <property type="project" value="InterPro"/>
</dbReference>
<evidence type="ECO:0000313" key="16">
    <source>
        <dbReference type="Proteomes" id="UP000007646"/>
    </source>
</evidence>
<evidence type="ECO:0000256" key="6">
    <source>
        <dbReference type="ARBA" id="ARBA00022692"/>
    </source>
</evidence>
<keyword evidence="5 13" id="KW-0589">Pheromone response</keyword>
<dbReference type="FunFam" id="1.20.1070.10:FF:000033">
    <property type="entry name" value="Vomeronasal type-1 receptor"/>
    <property type="match status" value="1"/>
</dbReference>
<dbReference type="InParanoid" id="G3TX11"/>
<dbReference type="SUPFAM" id="SSF81321">
    <property type="entry name" value="Family A G protein-coupled receptor-like"/>
    <property type="match status" value="1"/>
</dbReference>
<sequence>MIHVAHVLSSHAGPSGSEDNYQSLGTERMSSRNLTVAMIFLSQTTLGFMGSFFLLYCYIFLHFTGCRLRSRDLILRHLTIANSLVILSKGIPQTMAAFELKDFLNDFGCKLLFYLHRVARGVSIGTTCHLSFFQAITIGPRNSRRAELKVKTSKYTDFSIFLCWIVHTLINIVIPMYVTGEWNNKNITNVILYLMKKITESLYAALLSFPDVVCLGLMTWASASMVFILYRHKQRVQHIHGNNISPRSSPESRAIQTILVLVSTFVSLYTLSSIFQVCLTLFSNPSWWLVNISTLFTAYFPTLSPFVLMSYDSSVF</sequence>
<comment type="similarity">
    <text evidence="3 13">Belongs to the G-protein coupled receptor 1 family.</text>
</comment>
<evidence type="ECO:0000256" key="12">
    <source>
        <dbReference type="ARBA" id="ARBA00023224"/>
    </source>
</evidence>
<dbReference type="Pfam" id="PF03402">
    <property type="entry name" value="V1R"/>
    <property type="match status" value="1"/>
</dbReference>
<dbReference type="InterPro" id="IPR017452">
    <property type="entry name" value="GPCR_Rhodpsn_7TM"/>
</dbReference>
<evidence type="ECO:0000256" key="5">
    <source>
        <dbReference type="ARBA" id="ARBA00022507"/>
    </source>
</evidence>
<dbReference type="GO" id="GO:0019236">
    <property type="term" value="P:response to pheromone"/>
    <property type="evidence" value="ECO:0007669"/>
    <property type="project" value="UniProtKB-KW"/>
</dbReference>
<feature type="transmembrane region" description="Helical" evidence="13">
    <location>
        <begin position="158"/>
        <end position="178"/>
    </location>
</feature>
<comment type="subcellular location">
    <subcellularLocation>
        <location evidence="2 13">Cell membrane</location>
        <topology evidence="2 13">Multi-pass membrane protein</topology>
    </subcellularLocation>
</comment>
<evidence type="ECO:0000313" key="15">
    <source>
        <dbReference type="Ensembl" id="ENSLAFP00000020119.1"/>
    </source>
</evidence>
<evidence type="ECO:0000256" key="7">
    <source>
        <dbReference type="ARBA" id="ARBA00022989"/>
    </source>
</evidence>
<keyword evidence="6 13" id="KW-0812">Transmembrane</keyword>
<evidence type="ECO:0000256" key="8">
    <source>
        <dbReference type="ARBA" id="ARBA00023040"/>
    </source>
</evidence>
<dbReference type="Proteomes" id="UP000007646">
    <property type="component" value="Unassembled WGS sequence"/>
</dbReference>
<reference evidence="15" key="2">
    <citation type="submission" date="2025-08" db="UniProtKB">
        <authorList>
            <consortium name="Ensembl"/>
        </authorList>
    </citation>
    <scope>IDENTIFICATION</scope>
    <source>
        <strain evidence="15">Isolate ISIS603380</strain>
    </source>
</reference>
<keyword evidence="9 13" id="KW-0472">Membrane</keyword>
<accession>G3TX11</accession>
<feature type="transmembrane region" description="Helical" evidence="13">
    <location>
        <begin position="202"/>
        <end position="230"/>
    </location>
</feature>
<dbReference type="AlphaFoldDB" id="G3TX11"/>
<organism evidence="15 16">
    <name type="scientific">Loxodonta africana</name>
    <name type="common">African elephant</name>
    <dbReference type="NCBI Taxonomy" id="9785"/>
    <lineage>
        <taxon>Eukaryota</taxon>
        <taxon>Metazoa</taxon>
        <taxon>Chordata</taxon>
        <taxon>Craniata</taxon>
        <taxon>Vertebrata</taxon>
        <taxon>Euteleostomi</taxon>
        <taxon>Mammalia</taxon>
        <taxon>Eutheria</taxon>
        <taxon>Afrotheria</taxon>
        <taxon>Proboscidea</taxon>
        <taxon>Elephantidae</taxon>
        <taxon>Loxodonta</taxon>
    </lineage>
</organism>
<dbReference type="InterPro" id="IPR004072">
    <property type="entry name" value="Vmron_rcpt_1"/>
</dbReference>
<keyword evidence="4 13" id="KW-1003">Cell membrane</keyword>
<dbReference type="GO" id="GO:0007606">
    <property type="term" value="P:sensory perception of chemical stimulus"/>
    <property type="evidence" value="ECO:0007669"/>
    <property type="project" value="UniProtKB-ARBA"/>
</dbReference>
<dbReference type="PROSITE" id="PS50262">
    <property type="entry name" value="G_PROTEIN_RECEP_F1_2"/>
    <property type="match status" value="1"/>
</dbReference>
<feature type="transmembrane region" description="Helical" evidence="13">
    <location>
        <begin position="36"/>
        <end position="61"/>
    </location>
</feature>
<reference evidence="15 16" key="1">
    <citation type="submission" date="2009-06" db="EMBL/GenBank/DDBJ databases">
        <title>The Genome Sequence of Loxodonta africana (African elephant).</title>
        <authorList>
            <person name="Di Palma F."/>
            <person name="Heiman D."/>
            <person name="Young S."/>
            <person name="Johnson J."/>
            <person name="Lander E.S."/>
            <person name="Lindblad-Toh K."/>
        </authorList>
    </citation>
    <scope>NUCLEOTIDE SEQUENCE [LARGE SCALE GENOMIC DNA]</scope>
    <source>
        <strain evidence="15 16">Isolate ISIS603380</strain>
    </source>
</reference>
<evidence type="ECO:0000256" key="11">
    <source>
        <dbReference type="ARBA" id="ARBA00023180"/>
    </source>
</evidence>
<keyword evidence="16" id="KW-1185">Reference proteome</keyword>
<dbReference type="eggNOG" id="ENOG502RD1P">
    <property type="taxonomic scope" value="Eukaryota"/>
</dbReference>
<keyword evidence="10 13" id="KW-0675">Receptor</keyword>
<dbReference type="Gene3D" id="1.20.1070.10">
    <property type="entry name" value="Rhodopsin 7-helix transmembrane proteins"/>
    <property type="match status" value="1"/>
</dbReference>
<dbReference type="PRINTS" id="PR01534">
    <property type="entry name" value="VOMERONASL1R"/>
</dbReference>
<dbReference type="Ensembl" id="ENSLAFT00000027770.1">
    <property type="protein sequence ID" value="ENSLAFP00000020119.1"/>
    <property type="gene ID" value="ENSLAFG00000027992.1"/>
</dbReference>
<evidence type="ECO:0000259" key="14">
    <source>
        <dbReference type="PROSITE" id="PS50262"/>
    </source>
</evidence>
<keyword evidence="11" id="KW-0325">Glycoprotein</keyword>
<evidence type="ECO:0000256" key="2">
    <source>
        <dbReference type="ARBA" id="ARBA00004651"/>
    </source>
</evidence>